<feature type="domain" description="YgjP-like metallopeptidase" evidence="1">
    <location>
        <begin position="6"/>
        <end position="52"/>
    </location>
</feature>
<dbReference type="Proteomes" id="UP000254716">
    <property type="component" value="Unassembled WGS sequence"/>
</dbReference>
<protein>
    <submittedName>
        <fullName evidence="2">Metal dependent hydrolase</fullName>
    </submittedName>
</protein>
<proteinExistence type="predicted"/>
<dbReference type="EMBL" id="UGCV01000008">
    <property type="protein sequence ID" value="STJ15803.1"/>
    <property type="molecule type" value="Genomic_DNA"/>
</dbReference>
<dbReference type="CDD" id="cd07344">
    <property type="entry name" value="M48_yhfN_like"/>
    <property type="match status" value="1"/>
</dbReference>
<dbReference type="Gene3D" id="3.30.2010.10">
    <property type="entry name" value="Metalloproteases ('zincins'), catalytic domain"/>
    <property type="match status" value="1"/>
</dbReference>
<evidence type="ECO:0000313" key="3">
    <source>
        <dbReference type="Proteomes" id="UP000254716"/>
    </source>
</evidence>
<dbReference type="InterPro" id="IPR053136">
    <property type="entry name" value="UTP_pyrophosphatase-like"/>
</dbReference>
<organism evidence="2 3">
    <name type="scientific">Escherichia coli</name>
    <dbReference type="NCBI Taxonomy" id="562"/>
    <lineage>
        <taxon>Bacteria</taxon>
        <taxon>Pseudomonadati</taxon>
        <taxon>Pseudomonadota</taxon>
        <taxon>Gammaproteobacteria</taxon>
        <taxon>Enterobacterales</taxon>
        <taxon>Enterobacteriaceae</taxon>
        <taxon>Escherichia</taxon>
    </lineage>
</organism>
<name>A0A376VW96_ECOLX</name>
<evidence type="ECO:0000259" key="1">
    <source>
        <dbReference type="Pfam" id="PF01863"/>
    </source>
</evidence>
<sequence length="79" mass="9029">MQGGKLKAKAEIRVATVFRNAPEPFLRMIVVHELAHLKEKEHNKAFYKVVAVIWNRSTTSLSSTPRLWLTQLSLGQDKI</sequence>
<evidence type="ECO:0000313" key="2">
    <source>
        <dbReference type="EMBL" id="STJ15803.1"/>
    </source>
</evidence>
<dbReference type="AlphaFoldDB" id="A0A376VW96"/>
<accession>A0A376VW96</accession>
<dbReference type="Pfam" id="PF01863">
    <property type="entry name" value="YgjP-like"/>
    <property type="match status" value="1"/>
</dbReference>
<dbReference type="GO" id="GO:0016787">
    <property type="term" value="F:hydrolase activity"/>
    <property type="evidence" value="ECO:0007669"/>
    <property type="project" value="UniProtKB-KW"/>
</dbReference>
<dbReference type="InterPro" id="IPR002725">
    <property type="entry name" value="YgjP-like_metallopeptidase"/>
</dbReference>
<reference evidence="2 3" key="1">
    <citation type="submission" date="2018-06" db="EMBL/GenBank/DDBJ databases">
        <authorList>
            <consortium name="Pathogen Informatics"/>
            <person name="Doyle S."/>
        </authorList>
    </citation>
    <scope>NUCLEOTIDE SEQUENCE [LARGE SCALE GENOMIC DNA]</scope>
    <source>
        <strain evidence="2 3">NCTC9081</strain>
    </source>
</reference>
<dbReference type="PANTHER" id="PTHR30399:SF1">
    <property type="entry name" value="UTP PYROPHOSPHATASE"/>
    <property type="match status" value="1"/>
</dbReference>
<keyword evidence="2" id="KW-0378">Hydrolase</keyword>
<gene>
    <name evidence="2" type="primary">ygjP</name>
    <name evidence="2" type="ORF">NCTC9081_01174</name>
</gene>
<dbReference type="PANTHER" id="PTHR30399">
    <property type="entry name" value="UNCHARACTERIZED PROTEIN YGJP"/>
    <property type="match status" value="1"/>
</dbReference>